<feature type="compositionally biased region" description="Basic and acidic residues" evidence="7">
    <location>
        <begin position="1541"/>
        <end position="1550"/>
    </location>
</feature>
<evidence type="ECO:0000256" key="6">
    <source>
        <dbReference type="ARBA" id="ARBA00023242"/>
    </source>
</evidence>
<keyword evidence="4" id="KW-0963">Cytoplasm</keyword>
<comment type="subcellular location">
    <subcellularLocation>
        <location evidence="2">Cytoplasm</location>
        <location evidence="2">Cytoskeleton</location>
        <location evidence="2">Spindle</location>
    </subcellularLocation>
    <subcellularLocation>
        <location evidence="1">Nucleus</location>
    </subcellularLocation>
</comment>
<keyword evidence="5" id="KW-0206">Cytoskeleton</keyword>
<feature type="region of interest" description="Disordered" evidence="7">
    <location>
        <begin position="436"/>
        <end position="486"/>
    </location>
</feature>
<dbReference type="PANTHER" id="PTHR13738:SF1">
    <property type="entry name" value="TROPONIN I"/>
    <property type="match status" value="1"/>
</dbReference>
<feature type="region of interest" description="Disordered" evidence="7">
    <location>
        <begin position="1490"/>
        <end position="1576"/>
    </location>
</feature>
<feature type="domain" description="Inner centromere protein ARK-binding" evidence="8">
    <location>
        <begin position="1653"/>
        <end position="1705"/>
    </location>
</feature>
<evidence type="ECO:0000256" key="2">
    <source>
        <dbReference type="ARBA" id="ARBA00004186"/>
    </source>
</evidence>
<reference evidence="9" key="1">
    <citation type="journal article" date="2023" name="Science">
        <title>Elucidation of the pathway for biosynthesis of saponin adjuvants from the soapbark tree.</title>
        <authorList>
            <person name="Reed J."/>
            <person name="Orme A."/>
            <person name="El-Demerdash A."/>
            <person name="Owen C."/>
            <person name="Martin L.B.B."/>
            <person name="Misra R.C."/>
            <person name="Kikuchi S."/>
            <person name="Rejzek M."/>
            <person name="Martin A.C."/>
            <person name="Harkess A."/>
            <person name="Leebens-Mack J."/>
            <person name="Louveau T."/>
            <person name="Stephenson M.J."/>
            <person name="Osbourn A."/>
        </authorList>
    </citation>
    <scope>NUCLEOTIDE SEQUENCE</scope>
    <source>
        <strain evidence="9">S10</strain>
    </source>
</reference>
<accession>A0AAD7M622</accession>
<dbReference type="EMBL" id="JARAOO010000004">
    <property type="protein sequence ID" value="KAJ7970598.1"/>
    <property type="molecule type" value="Genomic_DNA"/>
</dbReference>
<dbReference type="Proteomes" id="UP001163823">
    <property type="component" value="Chromosome 4"/>
</dbReference>
<dbReference type="InterPro" id="IPR050875">
    <property type="entry name" value="Troponin_I"/>
</dbReference>
<evidence type="ECO:0000256" key="5">
    <source>
        <dbReference type="ARBA" id="ARBA00023212"/>
    </source>
</evidence>
<feature type="compositionally biased region" description="Polar residues" evidence="7">
    <location>
        <begin position="499"/>
        <end position="518"/>
    </location>
</feature>
<feature type="region of interest" description="Disordered" evidence="7">
    <location>
        <begin position="383"/>
        <end position="415"/>
    </location>
</feature>
<sequence>MSTIEKLFVQIFERKKCIIDQAKQQINFFDQHLASKLLIDGIVPPPWLRNPMLHSVTSDPKELNREELISEVLFPQSQSGIPFSSSHCSLRRLVLTTDNDHYPNGSHAEVHALNKDCDAGNEISLLPECSVNDGGCASNGDSHMDSWAISPQNQIEASDSYHDPNLSLARMQRSKSRQRALELRNSAKAAKSCSQRYRSVDGLEIIKSFHSNIDSCAMEDLKIGDYLTKTNDNSNYSAKITRSRSSAKKLNSLNVANSSYMATEGDKSNSADIQLEPVNPYFTNESFGVREESIGDYQWKDNRGSFCHQRLTRSRSSSRQAKCSDELLKLDRPLNRGKELGVMQSADHHVELTKLGNTSDIIDGSCGEKGKLGASWKNKDENNISDRIKVPRDSSPPSDNHIDFSKLGGSSNILRDDSPTLAESIGKLTDSHQLSSLKDAKGSEMPVLRSSLSQKDSGLCGVKSRGHSSGRSYAEEHSIQEHSHLLPEISKSASSNIWRQRVTGSRSTASNNSQNAQGTELFAGRSSSSQNDSKLSTTMDAVDCAHMDNENVEYAPDTGDEITCKTEGLSRPFSFYYSDSKVTGLSDSASNKPPLVKSSIRSEAIGPVKVSNTQDNVLTSARTSANAQMDRSAAATAQTDSDCGGLVEHTCSGFKLAGSGLKIGLEVLVSRPPSDCVMIVKPKQLDFDDLEERSLNRISGHALEEETQDKLTEKLNQENLLGKVTSIACQGKCNYSLEAPSVEQQEVLIRGDAPQTGYSDGHVKETDERNEPLKVNSSIKEMPEFQKDLRTHENEEMPREEVSLVHLPTLEVACNILPQSSPKAVVSNVSDVHADTRINLSLEKVIEDSEAVKPSELHLEDSKLGGDVGSTKMLTVAGFAEVTGTAQAANLDETVRDLTVEFCNVVADELKVGLKHHASNLGISLYQNSECSAEKWVSGGKNACCSTEHQSAEISMLRSFTSDLEHSCPQHKRRKTDSQPATAMAASTSLLEKPLESNNLISVSTNLNMTEGNQTTPQEDQHFSYHQEKYVEQLNKSDGPLEDIELTEEYHMAERFSPKVETDEGKHIFEGRHGSANTSFTFTLNELGASLVSSLTEQGQVEAPSKCTTEQNLVSSHFTNTCGLESEECVNCFERIMQERRSNLGGNFSYSSPGSLDSQSLDRIEYSTILEQHHNSASIYSPSSCSSMANRLHKMSHVFQSVPNGLLEGLNLRSSLLVKDDSRRLHSDGLPIFNNQSPWDTGNPHTSPIQTLWDRITSNFGSSGKRRSLNPELPCISEENENVDEVDDTFQKGFGSEVMTSPVSSEPLADVTVNTNPPVSVSQVDIFAGRCSIESVNIELSLTGTRNRVKQNQNGSRRKCTNTGKESQGISLGANGAERISQSLRNRVSKPKLSVKSSVRKEGPTLSGRMPTRTNIVSNISSFIPLVQQKQAAAVLTGKRDIKVKALETAEAAKRLAEKKDNERKMKKEAIRLQRERSEQETLRQLELQKKKKEEERKQKEAEMATRKRRREEEERKEKERKRKRVDEARKQQLEQVKSCAKREDKEKKLPVTGVRVQESKESKEEKKMHQKLEKEERSDFLRKVLEIEPVTTRVPENDEIKASLDLEDSKAVSDNGNLEMVTSNLVEVTEDDKLIDHILQEQSYDISPYKGSDDEDEDEDDIPNSKFIPSWASKHCLSQAVSSQKFADPETIFPPQSFCDIAEVLLPRKLQIK</sequence>
<comment type="similarity">
    <text evidence="3">Belongs to the INCENP family.</text>
</comment>
<evidence type="ECO:0000313" key="10">
    <source>
        <dbReference type="Proteomes" id="UP001163823"/>
    </source>
</evidence>
<gene>
    <name evidence="9" type="ORF">O6P43_008758</name>
</gene>
<feature type="compositionally biased region" description="Acidic residues" evidence="7">
    <location>
        <begin position="1654"/>
        <end position="1663"/>
    </location>
</feature>
<evidence type="ECO:0000256" key="3">
    <source>
        <dbReference type="ARBA" id="ARBA00010042"/>
    </source>
</evidence>
<feature type="compositionally biased region" description="Basic and acidic residues" evidence="7">
    <location>
        <begin position="1490"/>
        <end position="1518"/>
    </location>
</feature>
<keyword evidence="6" id="KW-0539">Nucleus</keyword>
<feature type="compositionally biased region" description="Polar residues" evidence="7">
    <location>
        <begin position="525"/>
        <end position="537"/>
    </location>
</feature>
<dbReference type="GO" id="GO:0005634">
    <property type="term" value="C:nucleus"/>
    <property type="evidence" value="ECO:0007669"/>
    <property type="project" value="UniProtKB-SubCell"/>
</dbReference>
<dbReference type="GO" id="GO:0005819">
    <property type="term" value="C:spindle"/>
    <property type="evidence" value="ECO:0007669"/>
    <property type="project" value="UniProtKB-SubCell"/>
</dbReference>
<evidence type="ECO:0000259" key="8">
    <source>
        <dbReference type="Pfam" id="PF03941"/>
    </source>
</evidence>
<evidence type="ECO:0000256" key="4">
    <source>
        <dbReference type="ARBA" id="ARBA00022490"/>
    </source>
</evidence>
<dbReference type="InterPro" id="IPR005635">
    <property type="entry name" value="Inner_centromere_prot_ARK-bd"/>
</dbReference>
<evidence type="ECO:0000256" key="1">
    <source>
        <dbReference type="ARBA" id="ARBA00004123"/>
    </source>
</evidence>
<feature type="region of interest" description="Disordered" evidence="7">
    <location>
        <begin position="1646"/>
        <end position="1667"/>
    </location>
</feature>
<protein>
    <submittedName>
        <fullName evidence="9">Inner centromere protein, ARK-binding domain containing protein</fullName>
    </submittedName>
</protein>
<proteinExistence type="inferred from homology"/>
<feature type="compositionally biased region" description="Basic and acidic residues" evidence="7">
    <location>
        <begin position="1558"/>
        <end position="1576"/>
    </location>
</feature>
<organism evidence="9 10">
    <name type="scientific">Quillaja saponaria</name>
    <name type="common">Soap bark tree</name>
    <dbReference type="NCBI Taxonomy" id="32244"/>
    <lineage>
        <taxon>Eukaryota</taxon>
        <taxon>Viridiplantae</taxon>
        <taxon>Streptophyta</taxon>
        <taxon>Embryophyta</taxon>
        <taxon>Tracheophyta</taxon>
        <taxon>Spermatophyta</taxon>
        <taxon>Magnoliopsida</taxon>
        <taxon>eudicotyledons</taxon>
        <taxon>Gunneridae</taxon>
        <taxon>Pentapetalae</taxon>
        <taxon>rosids</taxon>
        <taxon>fabids</taxon>
        <taxon>Fabales</taxon>
        <taxon>Quillajaceae</taxon>
        <taxon>Quillaja</taxon>
    </lineage>
</organism>
<evidence type="ECO:0000256" key="7">
    <source>
        <dbReference type="SAM" id="MobiDB-lite"/>
    </source>
</evidence>
<name>A0AAD7M622_QUISA</name>
<dbReference type="Pfam" id="PF03941">
    <property type="entry name" value="INCENP_ARK-bind"/>
    <property type="match status" value="1"/>
</dbReference>
<feature type="compositionally biased region" description="Basic and acidic residues" evidence="7">
    <location>
        <begin position="383"/>
        <end position="392"/>
    </location>
</feature>
<comment type="caution">
    <text evidence="9">The sequence shown here is derived from an EMBL/GenBank/DDBJ whole genome shotgun (WGS) entry which is preliminary data.</text>
</comment>
<keyword evidence="10" id="KW-1185">Reference proteome</keyword>
<dbReference type="PANTHER" id="PTHR13738">
    <property type="entry name" value="TROPONIN I"/>
    <property type="match status" value="1"/>
</dbReference>
<feature type="region of interest" description="Disordered" evidence="7">
    <location>
        <begin position="499"/>
        <end position="537"/>
    </location>
</feature>
<evidence type="ECO:0000313" key="9">
    <source>
        <dbReference type="EMBL" id="KAJ7970598.1"/>
    </source>
</evidence>
<feature type="compositionally biased region" description="Basic and acidic residues" evidence="7">
    <location>
        <begin position="473"/>
        <end position="485"/>
    </location>
</feature>